<name>A0A6A5QPA4_AMPQU</name>
<accession>A0A6A5QPA4</accession>
<comment type="similarity">
    <text evidence="2">Belongs to the asaB hydroxylase/desaturase family.</text>
</comment>
<evidence type="ECO:0000313" key="3">
    <source>
        <dbReference type="EMBL" id="KAF1916698.1"/>
    </source>
</evidence>
<proteinExistence type="inferred from homology"/>
<dbReference type="AlphaFoldDB" id="A0A6A5QPA4"/>
<evidence type="ECO:0000256" key="2">
    <source>
        <dbReference type="ARBA" id="ARBA00023604"/>
    </source>
</evidence>
<sequence>MEEIAKLTNGTAMDKHNVSTTLNYWNDPGDGSHPTPIFIGKGRITNERAHNAHHFIVNDITGEEDQHSLDKTGFEYVRHQSCEEDFIDEQSIQLAYYDECKQLLKTVTGANRILIFNHKVRRGPTQWHHLGLYNLKNRGPVTKTHVDQSYFGAELRLRWELPDEADELVKKRYQIVNIWRPIATILKDPIAVADARTVADDDLVEADMTENDFPGKQWVVRHNPEHQWHYKYRMTRQDVLLIKCFDSKTSVARRALHSAFEDAAHRDEESRQSIEVRCLVLYDR</sequence>
<dbReference type="PANTHER" id="PTHR34598:SF3">
    <property type="entry name" value="OXIDOREDUCTASE AN1597"/>
    <property type="match status" value="1"/>
</dbReference>
<dbReference type="GO" id="GO:0016491">
    <property type="term" value="F:oxidoreductase activity"/>
    <property type="evidence" value="ECO:0007669"/>
    <property type="project" value="UniProtKB-KW"/>
</dbReference>
<dbReference type="InterPro" id="IPR044053">
    <property type="entry name" value="AsaB-like"/>
</dbReference>
<gene>
    <name evidence="3" type="ORF">BDU57DRAFT_574865</name>
</gene>
<reference evidence="3" key="1">
    <citation type="journal article" date="2020" name="Stud. Mycol.">
        <title>101 Dothideomycetes genomes: a test case for predicting lifestyles and emergence of pathogens.</title>
        <authorList>
            <person name="Haridas S."/>
            <person name="Albert R."/>
            <person name="Binder M."/>
            <person name="Bloem J."/>
            <person name="Labutti K."/>
            <person name="Salamov A."/>
            <person name="Andreopoulos B."/>
            <person name="Baker S."/>
            <person name="Barry K."/>
            <person name="Bills G."/>
            <person name="Bluhm B."/>
            <person name="Cannon C."/>
            <person name="Castanera R."/>
            <person name="Culley D."/>
            <person name="Daum C."/>
            <person name="Ezra D."/>
            <person name="Gonzalez J."/>
            <person name="Henrissat B."/>
            <person name="Kuo A."/>
            <person name="Liang C."/>
            <person name="Lipzen A."/>
            <person name="Lutzoni F."/>
            <person name="Magnuson J."/>
            <person name="Mondo S."/>
            <person name="Nolan M."/>
            <person name="Ohm R."/>
            <person name="Pangilinan J."/>
            <person name="Park H.-J."/>
            <person name="Ramirez L."/>
            <person name="Alfaro M."/>
            <person name="Sun H."/>
            <person name="Tritt A."/>
            <person name="Yoshinaga Y."/>
            <person name="Zwiers L.-H."/>
            <person name="Turgeon B."/>
            <person name="Goodwin S."/>
            <person name="Spatafora J."/>
            <person name="Crous P."/>
            <person name="Grigoriev I."/>
        </authorList>
    </citation>
    <scope>NUCLEOTIDE SEQUENCE</scope>
    <source>
        <strain evidence="3">HMLAC05119</strain>
    </source>
</reference>
<dbReference type="NCBIfam" id="NF041278">
    <property type="entry name" value="CmcJ_NvfI_EfuI"/>
    <property type="match status" value="1"/>
</dbReference>
<organism evidence="3 4">
    <name type="scientific">Ampelomyces quisqualis</name>
    <name type="common">Powdery mildew agent</name>
    <dbReference type="NCBI Taxonomy" id="50730"/>
    <lineage>
        <taxon>Eukaryota</taxon>
        <taxon>Fungi</taxon>
        <taxon>Dikarya</taxon>
        <taxon>Ascomycota</taxon>
        <taxon>Pezizomycotina</taxon>
        <taxon>Dothideomycetes</taxon>
        <taxon>Pleosporomycetidae</taxon>
        <taxon>Pleosporales</taxon>
        <taxon>Pleosporineae</taxon>
        <taxon>Phaeosphaeriaceae</taxon>
        <taxon>Ampelomyces</taxon>
    </lineage>
</organism>
<dbReference type="EMBL" id="ML979135">
    <property type="protein sequence ID" value="KAF1916698.1"/>
    <property type="molecule type" value="Genomic_DNA"/>
</dbReference>
<evidence type="ECO:0000313" key="4">
    <source>
        <dbReference type="Proteomes" id="UP000800096"/>
    </source>
</evidence>
<dbReference type="PANTHER" id="PTHR34598">
    <property type="entry name" value="BLL6449 PROTEIN"/>
    <property type="match status" value="1"/>
</dbReference>
<protein>
    <recommendedName>
        <fullName evidence="5">Methyltransferase-like protein</fullName>
    </recommendedName>
</protein>
<dbReference type="Proteomes" id="UP000800096">
    <property type="component" value="Unassembled WGS sequence"/>
</dbReference>
<evidence type="ECO:0008006" key="5">
    <source>
        <dbReference type="Google" id="ProtNLM"/>
    </source>
</evidence>
<dbReference type="OrthoDB" id="412788at2759"/>
<keyword evidence="4" id="KW-1185">Reference proteome</keyword>
<evidence type="ECO:0000256" key="1">
    <source>
        <dbReference type="ARBA" id="ARBA00023002"/>
    </source>
</evidence>
<keyword evidence="1" id="KW-0560">Oxidoreductase</keyword>